<reference evidence="5 6" key="1">
    <citation type="submission" date="2024-04" db="EMBL/GenBank/DDBJ databases">
        <title>Novel species of the genus Ideonella isolated from streams.</title>
        <authorList>
            <person name="Lu H."/>
        </authorList>
    </citation>
    <scope>NUCLEOTIDE SEQUENCE [LARGE SCALE GENOMIC DNA]</scope>
    <source>
        <strain evidence="5 6">LYT19W</strain>
    </source>
</reference>
<evidence type="ECO:0000313" key="5">
    <source>
        <dbReference type="EMBL" id="MEK8045735.1"/>
    </source>
</evidence>
<dbReference type="SUPFAM" id="SSF63829">
    <property type="entry name" value="Calcium-dependent phosphotriesterase"/>
    <property type="match status" value="1"/>
</dbReference>
<dbReference type="PANTHER" id="PTHR10426">
    <property type="entry name" value="STRICTOSIDINE SYNTHASE-RELATED"/>
    <property type="match status" value="1"/>
</dbReference>
<dbReference type="InterPro" id="IPR018119">
    <property type="entry name" value="Strictosidine_synth_cons-reg"/>
</dbReference>
<evidence type="ECO:0000259" key="4">
    <source>
        <dbReference type="Pfam" id="PF03088"/>
    </source>
</evidence>
<comment type="caution">
    <text evidence="5">The sequence shown here is derived from an EMBL/GenBank/DDBJ whole genome shotgun (WGS) entry which is preliminary data.</text>
</comment>
<gene>
    <name evidence="5" type="ORF">AACH00_05170</name>
</gene>
<comment type="similarity">
    <text evidence="1">Belongs to the strictosidine synthase family.</text>
</comment>
<evidence type="ECO:0000313" key="6">
    <source>
        <dbReference type="Proteomes" id="UP001379945"/>
    </source>
</evidence>
<organism evidence="5 6">
    <name type="scientific">Ideonella margarita</name>
    <dbReference type="NCBI Taxonomy" id="2984191"/>
    <lineage>
        <taxon>Bacteria</taxon>
        <taxon>Pseudomonadati</taxon>
        <taxon>Pseudomonadota</taxon>
        <taxon>Betaproteobacteria</taxon>
        <taxon>Burkholderiales</taxon>
        <taxon>Sphaerotilaceae</taxon>
        <taxon>Ideonella</taxon>
    </lineage>
</organism>
<protein>
    <submittedName>
        <fullName evidence="5">SMP-30/gluconolactonase/LRE family protein</fullName>
    </submittedName>
</protein>
<evidence type="ECO:0000256" key="1">
    <source>
        <dbReference type="ARBA" id="ARBA00009191"/>
    </source>
</evidence>
<sequence>MRRFWRTLFLSLCLAVLLLAAYLLLWPVPVRAVAWTAPGDSGYTGVHAANQRLAGLQVIDLHGEEGPEHIAIGPDGALYAAVLSGKVLRMAPDGSGQTVFANSGGRVLGFDFERKPDGDWTMIAADAVRGLLRITRQGEVTVLADRVGDSPIRYADAVVVSSAGKVYLSDASTRFAPKDWGGTFEASVLDILEQSATGRIIEHDLRTGQSRVVAHGLSFANGVVLSQDEQQLLVAETGRYRIWRVSTDASNLDLASVDLDTKAGATPSQAKVLIDSLPGYPDNLMRGRDGRIWVGLTKPRNPVIDRMAGTPWLREVTLRLPRALWPIPKAYGHVFAFNEQGQVLLDLQDISGRYPETTAVSETPDRLYVQSLHARGLGWISTSAAGLSR</sequence>
<dbReference type="Pfam" id="PF20067">
    <property type="entry name" value="SSL_N"/>
    <property type="match status" value="1"/>
</dbReference>
<keyword evidence="6" id="KW-1185">Reference proteome</keyword>
<evidence type="ECO:0000256" key="3">
    <source>
        <dbReference type="ARBA" id="ARBA00023180"/>
    </source>
</evidence>
<evidence type="ECO:0000256" key="2">
    <source>
        <dbReference type="ARBA" id="ARBA00022553"/>
    </source>
</evidence>
<proteinExistence type="inferred from homology"/>
<keyword evidence="2" id="KW-0597">Phosphoprotein</keyword>
<dbReference type="Pfam" id="PF03088">
    <property type="entry name" value="Str_synth"/>
    <property type="match status" value="1"/>
</dbReference>
<feature type="domain" description="Strictosidine synthase conserved region" evidence="4">
    <location>
        <begin position="157"/>
        <end position="245"/>
    </location>
</feature>
<name>A0ABU9C650_9BURK</name>
<dbReference type="Gene3D" id="2.120.10.30">
    <property type="entry name" value="TolB, C-terminal domain"/>
    <property type="match status" value="1"/>
</dbReference>
<dbReference type="EMBL" id="JBBUTI010000003">
    <property type="protein sequence ID" value="MEK8045735.1"/>
    <property type="molecule type" value="Genomic_DNA"/>
</dbReference>
<dbReference type="RefSeq" id="WP_341398017.1">
    <property type="nucleotide sequence ID" value="NZ_JBBUTI010000003.1"/>
</dbReference>
<keyword evidence="3" id="KW-0325">Glycoprotein</keyword>
<dbReference type="Proteomes" id="UP001379945">
    <property type="component" value="Unassembled WGS sequence"/>
</dbReference>
<dbReference type="InterPro" id="IPR011042">
    <property type="entry name" value="6-blade_b-propeller_TolB-like"/>
</dbReference>
<accession>A0ABU9C650</accession>
<dbReference type="PANTHER" id="PTHR10426:SF88">
    <property type="entry name" value="ADIPOCYTE PLASMA MEMBRANE-ASSOCIATED PROTEIN HEMOMUCIN-RELATED"/>
    <property type="match status" value="1"/>
</dbReference>